<dbReference type="PANTHER" id="PTHR30181:SF2">
    <property type="entry name" value="PTS SYSTEM MANNITOL-SPECIFIC EIICBA COMPONENT"/>
    <property type="match status" value="1"/>
</dbReference>
<keyword evidence="3" id="KW-0813">Transport</keyword>
<keyword evidence="5" id="KW-0762">Sugar transport</keyword>
<keyword evidence="4" id="KW-0597">Phosphoprotein</keyword>
<organism evidence="13 14">
    <name type="scientific">Soehngenia longivitae</name>
    <dbReference type="NCBI Taxonomy" id="2562294"/>
    <lineage>
        <taxon>Bacteria</taxon>
        <taxon>Bacillati</taxon>
        <taxon>Bacillota</taxon>
        <taxon>Tissierellia</taxon>
        <taxon>Tissierellales</taxon>
        <taxon>Tissierellaceae</taxon>
        <taxon>Soehngenia</taxon>
    </lineage>
</organism>
<evidence type="ECO:0000256" key="1">
    <source>
        <dbReference type="ARBA" id="ARBA00002434"/>
    </source>
</evidence>
<dbReference type="RefSeq" id="WP_135270596.1">
    <property type="nucleotide sequence ID" value="NZ_SRIB01000003.1"/>
</dbReference>
<evidence type="ECO:0000256" key="4">
    <source>
        <dbReference type="ARBA" id="ARBA00022553"/>
    </source>
</evidence>
<name>A0A4Z0D897_9FIRM</name>
<comment type="caution">
    <text evidence="13">The sequence shown here is derived from an EMBL/GenBank/DDBJ whole genome shotgun (WGS) entry which is preliminary data.</text>
</comment>
<dbReference type="GO" id="GO:0009401">
    <property type="term" value="P:phosphoenolpyruvate-dependent sugar phosphotransferase system"/>
    <property type="evidence" value="ECO:0007669"/>
    <property type="project" value="UniProtKB-KW"/>
</dbReference>
<accession>A0A4Z0D897</accession>
<evidence type="ECO:0000256" key="5">
    <source>
        <dbReference type="ARBA" id="ARBA00022597"/>
    </source>
</evidence>
<evidence type="ECO:0000256" key="6">
    <source>
        <dbReference type="ARBA" id="ARBA00022679"/>
    </source>
</evidence>
<keyword evidence="14" id="KW-1185">Reference proteome</keyword>
<evidence type="ECO:0000256" key="3">
    <source>
        <dbReference type="ARBA" id="ARBA00022448"/>
    </source>
</evidence>
<dbReference type="SUPFAM" id="SSF55804">
    <property type="entry name" value="Phoshotransferase/anion transport protein"/>
    <property type="match status" value="1"/>
</dbReference>
<dbReference type="AlphaFoldDB" id="A0A4Z0D897"/>
<evidence type="ECO:0000313" key="13">
    <source>
        <dbReference type="EMBL" id="TFZ41115.1"/>
    </source>
</evidence>
<gene>
    <name evidence="13" type="ORF">E4100_03180</name>
</gene>
<evidence type="ECO:0000256" key="2">
    <source>
        <dbReference type="ARBA" id="ARBA00014783"/>
    </source>
</evidence>
<evidence type="ECO:0000256" key="9">
    <source>
        <dbReference type="ARBA" id="ARBA00029908"/>
    </source>
</evidence>
<evidence type="ECO:0000256" key="8">
    <source>
        <dbReference type="ARBA" id="ARBA00022777"/>
    </source>
</evidence>
<dbReference type="EMBL" id="SRIB01000003">
    <property type="protein sequence ID" value="TFZ41115.1"/>
    <property type="molecule type" value="Genomic_DNA"/>
</dbReference>
<dbReference type="OrthoDB" id="9814222at2"/>
<feature type="domain" description="PTS EIIA type-2" evidence="12">
    <location>
        <begin position="19"/>
        <end position="158"/>
    </location>
</feature>
<dbReference type="Gene3D" id="3.40.930.10">
    <property type="entry name" value="Mannitol-specific EII, Chain A"/>
    <property type="match status" value="1"/>
</dbReference>
<dbReference type="PROSITE" id="PS00372">
    <property type="entry name" value="PTS_EIIA_TYPE_2_HIS"/>
    <property type="match status" value="1"/>
</dbReference>
<dbReference type="InterPro" id="IPR050893">
    <property type="entry name" value="Sugar_PTS"/>
</dbReference>
<keyword evidence="6" id="KW-0808">Transferase</keyword>
<reference evidence="13 14" key="1">
    <citation type="submission" date="2019-03" db="EMBL/GenBank/DDBJ databases">
        <title>Draft genome sequence data and analysis of a Fermenting Bacterium, Soehngenia longevitae strain 1933PT, isolated from petroleum reservoir in Azerbaijan.</title>
        <authorList>
            <person name="Grouzdev D.S."/>
            <person name="Bidzhieva S.K."/>
            <person name="Sokolova D.S."/>
            <person name="Tourova T.P."/>
            <person name="Poltaraus A.B."/>
            <person name="Nazina T.N."/>
        </authorList>
    </citation>
    <scope>NUCLEOTIDE SEQUENCE [LARGE SCALE GENOMIC DNA]</scope>
    <source>
        <strain evidence="13 14">1933P</strain>
    </source>
</reference>
<comment type="function">
    <text evidence="1">The phosphoenolpyruvate-dependent sugar phosphotransferase system (sugar PTS), a major carbohydrate active transport system, catalyzes the phosphorylation of incoming sugar substrates concomitantly with their translocation across the cell membrane. The enzyme II CmtAB PTS system is involved in D-mannitol transport.</text>
</comment>
<evidence type="ECO:0000259" key="12">
    <source>
        <dbReference type="PROSITE" id="PS51094"/>
    </source>
</evidence>
<evidence type="ECO:0000256" key="10">
    <source>
        <dbReference type="ARBA" id="ARBA00030956"/>
    </source>
</evidence>
<sequence length="158" mass="17498">MGLNLFSNKSKKTEEQDTDVLLKENILLNLPKMDKYDAIRFAGELLVKSGCVEKPYIEAMIEREDDLTTYIGSGVAIPHGVGKAKEYIKKSGIVILQFPEGIDFNGDKAYLVIGIAGKADKHLNILANIATIIGEDEEKLNELIKTKDVDFVYSTFTA</sequence>
<dbReference type="GO" id="GO:0090563">
    <property type="term" value="F:protein-phosphocysteine-sugar phosphotransferase activity"/>
    <property type="evidence" value="ECO:0007669"/>
    <property type="project" value="TreeGrafter"/>
</dbReference>
<evidence type="ECO:0000256" key="11">
    <source>
        <dbReference type="ARBA" id="ARBA00030962"/>
    </source>
</evidence>
<evidence type="ECO:0000313" key="14">
    <source>
        <dbReference type="Proteomes" id="UP000298381"/>
    </source>
</evidence>
<keyword evidence="7" id="KW-0598">Phosphotransferase system</keyword>
<dbReference type="InterPro" id="IPR016152">
    <property type="entry name" value="PTrfase/Anion_transptr"/>
</dbReference>
<dbReference type="PANTHER" id="PTHR30181">
    <property type="entry name" value="MANNITOL PERMEASE IIC COMPONENT"/>
    <property type="match status" value="1"/>
</dbReference>
<dbReference type="GO" id="GO:0005886">
    <property type="term" value="C:plasma membrane"/>
    <property type="evidence" value="ECO:0007669"/>
    <property type="project" value="TreeGrafter"/>
</dbReference>
<proteinExistence type="predicted"/>
<dbReference type="CDD" id="cd00211">
    <property type="entry name" value="PTS_IIA_fru"/>
    <property type="match status" value="1"/>
</dbReference>
<dbReference type="Pfam" id="PF00359">
    <property type="entry name" value="PTS_EIIA_2"/>
    <property type="match status" value="1"/>
</dbReference>
<dbReference type="Proteomes" id="UP000298381">
    <property type="component" value="Unassembled WGS sequence"/>
</dbReference>
<dbReference type="PROSITE" id="PS51094">
    <property type="entry name" value="PTS_EIIA_TYPE_2"/>
    <property type="match status" value="1"/>
</dbReference>
<keyword evidence="8" id="KW-0418">Kinase</keyword>
<protein>
    <recommendedName>
        <fullName evidence="2">Mannitol-specific phosphotransferase enzyme IIA component</fullName>
    </recommendedName>
    <alternativeName>
        <fullName evidence="10">EIIA</fullName>
    </alternativeName>
    <alternativeName>
        <fullName evidence="11">EIII</fullName>
    </alternativeName>
    <alternativeName>
        <fullName evidence="9">PTS system mannitol-specific EIIA component</fullName>
    </alternativeName>
</protein>
<dbReference type="InterPro" id="IPR002178">
    <property type="entry name" value="PTS_EIIA_type-2_dom"/>
</dbReference>
<evidence type="ECO:0000256" key="7">
    <source>
        <dbReference type="ARBA" id="ARBA00022683"/>
    </source>
</evidence>
<dbReference type="GO" id="GO:0016301">
    <property type="term" value="F:kinase activity"/>
    <property type="evidence" value="ECO:0007669"/>
    <property type="project" value="UniProtKB-KW"/>
</dbReference>